<name>A0A7G9Z7T4_9EURY</name>
<evidence type="ECO:0000313" key="1">
    <source>
        <dbReference type="EMBL" id="QNO56318.1"/>
    </source>
</evidence>
<organism evidence="1">
    <name type="scientific">Candidatus Methanophaga sp. ANME-1 ERB7</name>
    <dbReference type="NCBI Taxonomy" id="2759913"/>
    <lineage>
        <taxon>Archaea</taxon>
        <taxon>Methanobacteriati</taxon>
        <taxon>Methanobacteriota</taxon>
        <taxon>Stenosarchaea group</taxon>
        <taxon>Methanomicrobia</taxon>
        <taxon>Candidatus Methanophagales</taxon>
        <taxon>Candidatus Methanophagaceae</taxon>
        <taxon>Candidatus Methanophaga</taxon>
    </lineage>
</organism>
<proteinExistence type="predicted"/>
<sequence>MEMVDLEKMRVRDLIVYYLRNEKKDHMPHRDAIIGYRDSTLFSEFGKRQDNLSGK</sequence>
<reference evidence="1" key="1">
    <citation type="submission" date="2020-06" db="EMBL/GenBank/DDBJ databases">
        <title>Unique genomic features of the anaerobic methanotrophic archaea.</title>
        <authorList>
            <person name="Chadwick G.L."/>
            <person name="Skennerton C.T."/>
            <person name="Laso-Perez R."/>
            <person name="Leu A.O."/>
            <person name="Speth D.R."/>
            <person name="Yu H."/>
            <person name="Morgan-Lang C."/>
            <person name="Hatzenpichler R."/>
            <person name="Goudeau D."/>
            <person name="Malmstrom R."/>
            <person name="Brazelton W.J."/>
            <person name="Woyke T."/>
            <person name="Hallam S.J."/>
            <person name="Tyson G.W."/>
            <person name="Wegener G."/>
            <person name="Boetius A."/>
            <person name="Orphan V."/>
        </authorList>
    </citation>
    <scope>NUCLEOTIDE SEQUENCE</scope>
</reference>
<protein>
    <submittedName>
        <fullName evidence="1">Uncharacterized protein</fullName>
    </submittedName>
</protein>
<dbReference type="AlphaFoldDB" id="A0A7G9Z7T4"/>
<dbReference type="EMBL" id="MT631652">
    <property type="protein sequence ID" value="QNO56318.1"/>
    <property type="molecule type" value="Genomic_DNA"/>
</dbReference>
<gene>
    <name evidence="1" type="ORF">HFIEAGJK_00035</name>
</gene>
<accession>A0A7G9Z7T4</accession>